<comment type="similarity">
    <text evidence="2">Belongs to the auxin efflux carrier (TC 2.A.69) family.</text>
</comment>
<dbReference type="PANTHER" id="PTHR36838">
    <property type="entry name" value="AUXIN EFFLUX CARRIER FAMILY PROTEIN"/>
    <property type="match status" value="1"/>
</dbReference>
<feature type="transmembrane region" description="Helical" evidence="8">
    <location>
        <begin position="288"/>
        <end position="309"/>
    </location>
</feature>
<dbReference type="OrthoDB" id="401182at2"/>
<feature type="transmembrane region" description="Helical" evidence="8">
    <location>
        <begin position="36"/>
        <end position="55"/>
    </location>
</feature>
<feature type="transmembrane region" description="Helical" evidence="8">
    <location>
        <begin position="6"/>
        <end position="29"/>
    </location>
</feature>
<evidence type="ECO:0000256" key="5">
    <source>
        <dbReference type="ARBA" id="ARBA00022692"/>
    </source>
</evidence>
<feature type="transmembrane region" description="Helical" evidence="8">
    <location>
        <begin position="163"/>
        <end position="183"/>
    </location>
</feature>
<evidence type="ECO:0000256" key="3">
    <source>
        <dbReference type="ARBA" id="ARBA00022448"/>
    </source>
</evidence>
<dbReference type="AlphaFoldDB" id="A0A345BXR9"/>
<accession>A0A345BXR9</accession>
<evidence type="ECO:0000256" key="4">
    <source>
        <dbReference type="ARBA" id="ARBA00022475"/>
    </source>
</evidence>
<feature type="transmembrane region" description="Helical" evidence="8">
    <location>
        <begin position="129"/>
        <end position="151"/>
    </location>
</feature>
<comment type="subcellular location">
    <subcellularLocation>
        <location evidence="1">Cell membrane</location>
        <topology evidence="1">Multi-pass membrane protein</topology>
    </subcellularLocation>
</comment>
<keyword evidence="10" id="KW-1185">Reference proteome</keyword>
<dbReference type="Gene3D" id="1.20.1530.20">
    <property type="match status" value="1"/>
</dbReference>
<dbReference type="Proteomes" id="UP000252100">
    <property type="component" value="Chromosome"/>
</dbReference>
<dbReference type="InterPro" id="IPR004776">
    <property type="entry name" value="Mem_transp_PIN-like"/>
</dbReference>
<dbReference type="Pfam" id="PF03547">
    <property type="entry name" value="Mem_trans"/>
    <property type="match status" value="1"/>
</dbReference>
<feature type="transmembrane region" description="Helical" evidence="8">
    <location>
        <begin position="228"/>
        <end position="251"/>
    </location>
</feature>
<keyword evidence="3" id="KW-0813">Transport</keyword>
<dbReference type="EMBL" id="CP031092">
    <property type="protein sequence ID" value="AXF55750.1"/>
    <property type="molecule type" value="Genomic_DNA"/>
</dbReference>
<reference evidence="9 10" key="1">
    <citation type="journal article" date="2018" name="J. Microbiol.">
        <title>Salicibibacter kimchii gen. nov., sp. nov., a moderately halophilic and alkalitolerant bacterium in the family Bacillaceae, isolated from kimchi.</title>
        <authorList>
            <person name="Jang J.Y."/>
            <person name="Oh Y.J."/>
            <person name="Lim S.K."/>
            <person name="Park H.K."/>
            <person name="Lee C."/>
            <person name="Kim J.Y."/>
            <person name="Lee M.A."/>
            <person name="Choi H.J."/>
        </authorList>
    </citation>
    <scope>NUCLEOTIDE SEQUENCE [LARGE SCALE GENOMIC DNA]</scope>
    <source>
        <strain evidence="9 10">NKC1-1</strain>
    </source>
</reference>
<keyword evidence="6 8" id="KW-1133">Transmembrane helix</keyword>
<protein>
    <submittedName>
        <fullName evidence="9">Auxin efflux carrier</fullName>
    </submittedName>
</protein>
<evidence type="ECO:0000256" key="1">
    <source>
        <dbReference type="ARBA" id="ARBA00004651"/>
    </source>
</evidence>
<evidence type="ECO:0000256" key="6">
    <source>
        <dbReference type="ARBA" id="ARBA00022989"/>
    </source>
</evidence>
<evidence type="ECO:0000313" key="9">
    <source>
        <dbReference type="EMBL" id="AXF55750.1"/>
    </source>
</evidence>
<gene>
    <name evidence="9" type="ORF">DT065_06740</name>
</gene>
<evidence type="ECO:0000256" key="8">
    <source>
        <dbReference type="SAM" id="Phobius"/>
    </source>
</evidence>
<evidence type="ECO:0000256" key="2">
    <source>
        <dbReference type="ARBA" id="ARBA00010145"/>
    </source>
</evidence>
<proteinExistence type="inferred from homology"/>
<evidence type="ECO:0000313" key="10">
    <source>
        <dbReference type="Proteomes" id="UP000252100"/>
    </source>
</evidence>
<name>A0A345BXR9_9BACI</name>
<dbReference type="RefSeq" id="WP_114371911.1">
    <property type="nucleotide sequence ID" value="NZ_CP031092.1"/>
</dbReference>
<keyword evidence="4" id="KW-1003">Cell membrane</keyword>
<keyword evidence="5 8" id="KW-0812">Transmembrane</keyword>
<dbReference type="InterPro" id="IPR038770">
    <property type="entry name" value="Na+/solute_symporter_sf"/>
</dbReference>
<feature type="transmembrane region" description="Helical" evidence="8">
    <location>
        <begin position="67"/>
        <end position="90"/>
    </location>
</feature>
<evidence type="ECO:0000256" key="7">
    <source>
        <dbReference type="ARBA" id="ARBA00023136"/>
    </source>
</evidence>
<feature type="transmembrane region" description="Helical" evidence="8">
    <location>
        <begin position="257"/>
        <end position="276"/>
    </location>
</feature>
<feature type="transmembrane region" description="Helical" evidence="8">
    <location>
        <begin position="195"/>
        <end position="216"/>
    </location>
</feature>
<dbReference type="GO" id="GO:0005886">
    <property type="term" value="C:plasma membrane"/>
    <property type="evidence" value="ECO:0007669"/>
    <property type="project" value="UniProtKB-SubCell"/>
</dbReference>
<dbReference type="KEGG" id="rue:DT065_06740"/>
<dbReference type="GO" id="GO:0055085">
    <property type="term" value="P:transmembrane transport"/>
    <property type="evidence" value="ECO:0007669"/>
    <property type="project" value="InterPro"/>
</dbReference>
<organism evidence="9 10">
    <name type="scientific">Salicibibacter kimchii</name>
    <dbReference type="NCBI Taxonomy" id="2099786"/>
    <lineage>
        <taxon>Bacteria</taxon>
        <taxon>Bacillati</taxon>
        <taxon>Bacillota</taxon>
        <taxon>Bacilli</taxon>
        <taxon>Bacillales</taxon>
        <taxon>Bacillaceae</taxon>
        <taxon>Salicibibacter</taxon>
    </lineage>
</organism>
<sequence>MDVATVTLAIATMALIIVLGAAVAFRFPITDNTKQLFMGIIINIAVPAIILNGIFNTDISEQIMQQAVTIFIFSIIFHAGAVFFAFLVGRMFRFSSSWAKKLAILSAFGNTGFIGIPLSFTIFGPTGGLLASVFNAGLDLMIFSLGIFMLQSHGQFDFRQLKALLNAPLIALVVGGLFAFSGLDAPVILQDLTEMLSSLSAPLSMLYIGFLLPPFFKKGQKFVFPKLWFPLSMRLLIIPIISITIIAYLPMDDFLKQLFIILVPLPTFTLATVLFSRYTEQENESVMTIIYSTILCLATIPIIAVYANFIS</sequence>
<feature type="transmembrane region" description="Helical" evidence="8">
    <location>
        <begin position="102"/>
        <end position="123"/>
    </location>
</feature>
<dbReference type="PANTHER" id="PTHR36838:SF1">
    <property type="entry name" value="SLR1864 PROTEIN"/>
    <property type="match status" value="1"/>
</dbReference>
<keyword evidence="7 8" id="KW-0472">Membrane</keyword>